<evidence type="ECO:0000313" key="9">
    <source>
        <dbReference type="EMBL" id="KAK4226436.1"/>
    </source>
</evidence>
<dbReference type="GO" id="GO:0020037">
    <property type="term" value="F:heme binding"/>
    <property type="evidence" value="ECO:0007669"/>
    <property type="project" value="InterPro"/>
</dbReference>
<evidence type="ECO:0000256" key="3">
    <source>
        <dbReference type="ARBA" id="ARBA00022723"/>
    </source>
</evidence>
<feature type="transmembrane region" description="Helical" evidence="8">
    <location>
        <begin position="68"/>
        <end position="87"/>
    </location>
</feature>
<reference evidence="9" key="2">
    <citation type="submission" date="2023-05" db="EMBL/GenBank/DDBJ databases">
        <authorList>
            <consortium name="Lawrence Berkeley National Laboratory"/>
            <person name="Steindorff A."/>
            <person name="Hensen N."/>
            <person name="Bonometti L."/>
            <person name="Westerberg I."/>
            <person name="Brannstrom I.O."/>
            <person name="Guillou S."/>
            <person name="Cros-Aarteil S."/>
            <person name="Calhoun S."/>
            <person name="Haridas S."/>
            <person name="Kuo A."/>
            <person name="Mondo S."/>
            <person name="Pangilinan J."/>
            <person name="Riley R."/>
            <person name="Labutti K."/>
            <person name="Andreopoulos B."/>
            <person name="Lipzen A."/>
            <person name="Chen C."/>
            <person name="Yanf M."/>
            <person name="Daum C."/>
            <person name="Ng V."/>
            <person name="Clum A."/>
            <person name="Ohm R."/>
            <person name="Martin F."/>
            <person name="Silar P."/>
            <person name="Natvig D."/>
            <person name="Lalanne C."/>
            <person name="Gautier V."/>
            <person name="Ament-Velasquez S.L."/>
            <person name="Kruys A."/>
            <person name="Hutchinson M.I."/>
            <person name="Powell A.J."/>
            <person name="Barry K."/>
            <person name="Miller A.N."/>
            <person name="Grigoriev I.V."/>
            <person name="Debuchy R."/>
            <person name="Gladieux P."/>
            <person name="Thoren M.H."/>
            <person name="Johannesson H."/>
        </authorList>
    </citation>
    <scope>NUCLEOTIDE SEQUENCE</scope>
    <source>
        <strain evidence="9">CBS 990.96</strain>
    </source>
</reference>
<evidence type="ECO:0000256" key="6">
    <source>
        <dbReference type="ARBA" id="ARBA00023033"/>
    </source>
</evidence>
<dbReference type="PANTHER" id="PTHR24291">
    <property type="entry name" value="CYTOCHROME P450 FAMILY 4"/>
    <property type="match status" value="1"/>
</dbReference>
<evidence type="ECO:0000256" key="1">
    <source>
        <dbReference type="ARBA" id="ARBA00010617"/>
    </source>
</evidence>
<dbReference type="Pfam" id="PF00067">
    <property type="entry name" value="p450"/>
    <property type="match status" value="1"/>
</dbReference>
<dbReference type="InterPro" id="IPR002401">
    <property type="entry name" value="Cyt_P450_E_grp-I"/>
</dbReference>
<proteinExistence type="inferred from homology"/>
<dbReference type="InterPro" id="IPR001128">
    <property type="entry name" value="Cyt_P450"/>
</dbReference>
<dbReference type="PRINTS" id="PR00463">
    <property type="entry name" value="EP450I"/>
</dbReference>
<keyword evidence="4" id="KW-0560">Oxidoreductase</keyword>
<evidence type="ECO:0000313" key="10">
    <source>
        <dbReference type="Proteomes" id="UP001301958"/>
    </source>
</evidence>
<dbReference type="GO" id="GO:0005506">
    <property type="term" value="F:iron ion binding"/>
    <property type="evidence" value="ECO:0007669"/>
    <property type="project" value="InterPro"/>
</dbReference>
<dbReference type="InterPro" id="IPR050196">
    <property type="entry name" value="Cytochrome_P450_Monoox"/>
</dbReference>
<comment type="cofactor">
    <cofactor evidence="7">
        <name>heme</name>
        <dbReference type="ChEBI" id="CHEBI:30413"/>
    </cofactor>
</comment>
<keyword evidence="8" id="KW-0812">Transmembrane</keyword>
<dbReference type="Gene3D" id="1.10.630.10">
    <property type="entry name" value="Cytochrome P450"/>
    <property type="match status" value="1"/>
</dbReference>
<keyword evidence="6" id="KW-0503">Monooxygenase</keyword>
<evidence type="ECO:0000256" key="2">
    <source>
        <dbReference type="ARBA" id="ARBA00022617"/>
    </source>
</evidence>
<dbReference type="GO" id="GO:0016705">
    <property type="term" value="F:oxidoreductase activity, acting on paired donors, with incorporation or reduction of molecular oxygen"/>
    <property type="evidence" value="ECO:0007669"/>
    <property type="project" value="InterPro"/>
</dbReference>
<keyword evidence="2 7" id="KW-0349">Heme</keyword>
<dbReference type="InterPro" id="IPR036396">
    <property type="entry name" value="Cyt_P450_sf"/>
</dbReference>
<dbReference type="GO" id="GO:0004497">
    <property type="term" value="F:monooxygenase activity"/>
    <property type="evidence" value="ECO:0007669"/>
    <property type="project" value="UniProtKB-KW"/>
</dbReference>
<sequence length="606" mass="69340">MVSIHTNSDTPVRDFRTSDSSAQTKTKKCGFRIHRVTNTSTPHFCIFSSSNTTPTSNTIMFELEISPFHLLSAFVAVGITSFLWKLITVRRFYKDLPKPPHSLFFGHLKLYAEIVSQFPPQTYFDAFYNEISKRYNLPEVWYLDLWPLGPSFMLLSTPEAVKHITIVQPYLAHEWTDYYLSVFFGPGGISGLNGDAWRRVHHMLAPSFSPKAVKGQVASITDHIDFFHSKLEHLAKSGKEFRMNDLVSAAMFDVVSSTLFGFSLYAQQNGSQFLDDFKIIFSLGPLYAQSINPLRKAVWWWKMRDARKRTDRVIDDKIKERHGALFGEEKYLLEEKRNKLSVLDRMIVQRIAEMGQKVEKGLDEEFLRIITPNLKTVLAGGQGTTADTLSYVFLLLSIHPPVLSRLREEHDTIFSPSYSKTISILKTIPTLTNQLSYTDAVIKETLRLFPIGFSSRQAPKGVTHLTLSSGKSYPVKNQTISPSMQLSHFDPNNFPEPTKFDPERFLGEAEQTFDRYAYRPFERGPRSCLGRELAMDEMRIALLLTARWFDFTLVMDKKSLPKKPKLLHTDWDTKIGDLAFQFAGMSAGPRDGMPMKVSFSTERERK</sequence>
<keyword evidence="8" id="KW-0472">Membrane</keyword>
<keyword evidence="10" id="KW-1185">Reference proteome</keyword>
<dbReference type="SUPFAM" id="SSF48264">
    <property type="entry name" value="Cytochrome P450"/>
    <property type="match status" value="1"/>
</dbReference>
<evidence type="ECO:0000256" key="4">
    <source>
        <dbReference type="ARBA" id="ARBA00023002"/>
    </source>
</evidence>
<dbReference type="PRINTS" id="PR00385">
    <property type="entry name" value="P450"/>
</dbReference>
<protein>
    <submittedName>
        <fullName evidence="9">Cytochrome P450</fullName>
    </submittedName>
</protein>
<comment type="similarity">
    <text evidence="1">Belongs to the cytochrome P450 family.</text>
</comment>
<dbReference type="Proteomes" id="UP001301958">
    <property type="component" value="Unassembled WGS sequence"/>
</dbReference>
<gene>
    <name evidence="9" type="ORF">QBC38DRAFT_480673</name>
</gene>
<organism evidence="9 10">
    <name type="scientific">Podospora fimiseda</name>
    <dbReference type="NCBI Taxonomy" id="252190"/>
    <lineage>
        <taxon>Eukaryota</taxon>
        <taxon>Fungi</taxon>
        <taxon>Dikarya</taxon>
        <taxon>Ascomycota</taxon>
        <taxon>Pezizomycotina</taxon>
        <taxon>Sordariomycetes</taxon>
        <taxon>Sordariomycetidae</taxon>
        <taxon>Sordariales</taxon>
        <taxon>Podosporaceae</taxon>
        <taxon>Podospora</taxon>
    </lineage>
</organism>
<keyword evidence="8" id="KW-1133">Transmembrane helix</keyword>
<dbReference type="AlphaFoldDB" id="A0AAN7BN76"/>
<dbReference type="EMBL" id="MU865348">
    <property type="protein sequence ID" value="KAK4226436.1"/>
    <property type="molecule type" value="Genomic_DNA"/>
</dbReference>
<name>A0AAN7BN76_9PEZI</name>
<reference evidence="9" key="1">
    <citation type="journal article" date="2023" name="Mol. Phylogenet. Evol.">
        <title>Genome-scale phylogeny and comparative genomics of the fungal order Sordariales.</title>
        <authorList>
            <person name="Hensen N."/>
            <person name="Bonometti L."/>
            <person name="Westerberg I."/>
            <person name="Brannstrom I.O."/>
            <person name="Guillou S."/>
            <person name="Cros-Aarteil S."/>
            <person name="Calhoun S."/>
            <person name="Haridas S."/>
            <person name="Kuo A."/>
            <person name="Mondo S."/>
            <person name="Pangilinan J."/>
            <person name="Riley R."/>
            <person name="LaButti K."/>
            <person name="Andreopoulos B."/>
            <person name="Lipzen A."/>
            <person name="Chen C."/>
            <person name="Yan M."/>
            <person name="Daum C."/>
            <person name="Ng V."/>
            <person name="Clum A."/>
            <person name="Steindorff A."/>
            <person name="Ohm R.A."/>
            <person name="Martin F."/>
            <person name="Silar P."/>
            <person name="Natvig D.O."/>
            <person name="Lalanne C."/>
            <person name="Gautier V."/>
            <person name="Ament-Velasquez S.L."/>
            <person name="Kruys A."/>
            <person name="Hutchinson M.I."/>
            <person name="Powell A.J."/>
            <person name="Barry K."/>
            <person name="Miller A.N."/>
            <person name="Grigoriev I.V."/>
            <person name="Debuchy R."/>
            <person name="Gladieux P."/>
            <person name="Hiltunen Thoren M."/>
            <person name="Johannesson H."/>
        </authorList>
    </citation>
    <scope>NUCLEOTIDE SEQUENCE</scope>
    <source>
        <strain evidence="9">CBS 990.96</strain>
    </source>
</reference>
<dbReference type="PANTHER" id="PTHR24291:SF50">
    <property type="entry name" value="BIFUNCTIONAL ALBAFLAVENONE MONOOXYGENASE_TERPENE SYNTHASE"/>
    <property type="match status" value="1"/>
</dbReference>
<comment type="caution">
    <text evidence="9">The sequence shown here is derived from an EMBL/GenBank/DDBJ whole genome shotgun (WGS) entry which is preliminary data.</text>
</comment>
<evidence type="ECO:0000256" key="8">
    <source>
        <dbReference type="SAM" id="Phobius"/>
    </source>
</evidence>
<keyword evidence="3 7" id="KW-0479">Metal-binding</keyword>
<evidence type="ECO:0000256" key="7">
    <source>
        <dbReference type="PIRSR" id="PIRSR602401-1"/>
    </source>
</evidence>
<accession>A0AAN7BN76</accession>
<evidence type="ECO:0000256" key="5">
    <source>
        <dbReference type="ARBA" id="ARBA00023004"/>
    </source>
</evidence>
<keyword evidence="5 7" id="KW-0408">Iron</keyword>
<feature type="binding site" description="axial binding residue" evidence="7">
    <location>
        <position position="528"/>
    </location>
    <ligand>
        <name>heme</name>
        <dbReference type="ChEBI" id="CHEBI:30413"/>
    </ligand>
    <ligandPart>
        <name>Fe</name>
        <dbReference type="ChEBI" id="CHEBI:18248"/>
    </ligandPart>
</feature>